<name>A0A9D1J5I6_9FIRM</name>
<comment type="cofactor">
    <cofactor evidence="4">
        <name>Zn(2+)</name>
        <dbReference type="ChEBI" id="CHEBI:29105"/>
    </cofactor>
</comment>
<dbReference type="NCBIfam" id="TIGR01357">
    <property type="entry name" value="aroB"/>
    <property type="match status" value="1"/>
</dbReference>
<keyword evidence="15" id="KW-0170">Cobalt</keyword>
<evidence type="ECO:0000256" key="16">
    <source>
        <dbReference type="NCBIfam" id="TIGR01357"/>
    </source>
</evidence>
<dbReference type="Gene3D" id="3.65.10.10">
    <property type="entry name" value="Enolpyruvate transferase domain"/>
    <property type="match status" value="1"/>
</dbReference>
<evidence type="ECO:0000256" key="8">
    <source>
        <dbReference type="ARBA" id="ARBA00022679"/>
    </source>
</evidence>
<dbReference type="Proteomes" id="UP000824241">
    <property type="component" value="Unassembled WGS sequence"/>
</dbReference>
<reference evidence="20" key="1">
    <citation type="submission" date="2020-10" db="EMBL/GenBank/DDBJ databases">
        <authorList>
            <person name="Gilroy R."/>
        </authorList>
    </citation>
    <scope>NUCLEOTIDE SEQUENCE</scope>
    <source>
        <strain evidence="20">CHK189-12415</strain>
    </source>
</reference>
<evidence type="ECO:0000259" key="19">
    <source>
        <dbReference type="Pfam" id="PF24621"/>
    </source>
</evidence>
<dbReference type="EMBL" id="DVHA01000276">
    <property type="protein sequence ID" value="HIR61600.1"/>
    <property type="molecule type" value="Genomic_DNA"/>
</dbReference>
<keyword evidence="13" id="KW-0057">Aromatic amino acid biosynthesis</keyword>
<evidence type="ECO:0000256" key="12">
    <source>
        <dbReference type="ARBA" id="ARBA00023027"/>
    </source>
</evidence>
<dbReference type="GO" id="GO:0016765">
    <property type="term" value="F:transferase activity, transferring alkyl or aryl (other than methyl) groups"/>
    <property type="evidence" value="ECO:0007669"/>
    <property type="project" value="InterPro"/>
</dbReference>
<sequence>MKRLHIRLSGGRGYDIRIGRGLLDELGPLLREIWGGSRVAVVTDSNVAPLYAERAEASLRKAGFMTKRAVFPAGEKSKNLAGLELIYDQLLSPGPFTLTRTDLIIALGGGVTGDMAGFAAGTVLRGVPYVQVPTTLLAQVDSSVGGKVAVDLKQGKNLAGLFYQPKLVLIDPDTLDTLPDRVFFDGMGEVVKYGLIRKPTLWRLLSEVSGREALRPFMEEILYTCCDCKREIVEHDEQDIGERMLLNFGHTVGHAYEKLGGYEKWMHGESVCCGMYTILRVGEQHGFTRPGLAASLRQLLTRQGMPWDAGAVPEEALTETLAFDKKGSGATIRPVFVRTPGDSFYEPLPRETFARWVLEAGDTPEMPAGPTPFPPFQAARRVLPGKLSGELAVPGSKSAGHRTVIAAALAAGESRIENLTPSKDIGATLQAVEALGAKILSREGDAVTLRGTAAAPSEIPVIDCGESGSTLRFMIPVALALAGGKPVSFTGRGRLMERPLEPYFALFREKRIAYRLENGFLRVQGTLTPGEYRLSGKVSSQFITGLLLALPLLPGDGESEIVITDSLESKGYVDMTLSVLQQFGVQAENVDGTYTRFRVPAGQQYHAGR</sequence>
<evidence type="ECO:0000259" key="17">
    <source>
        <dbReference type="Pfam" id="PF00275"/>
    </source>
</evidence>
<accession>A0A9D1J5I6</accession>
<dbReference type="InterPro" id="IPR050071">
    <property type="entry name" value="Dehydroquinate_synthase"/>
</dbReference>
<dbReference type="PANTHER" id="PTHR43622">
    <property type="entry name" value="3-DEHYDROQUINATE SYNTHASE"/>
    <property type="match status" value="1"/>
</dbReference>
<evidence type="ECO:0000256" key="10">
    <source>
        <dbReference type="ARBA" id="ARBA00022741"/>
    </source>
</evidence>
<comment type="cofactor">
    <cofactor evidence="2">
        <name>NAD(+)</name>
        <dbReference type="ChEBI" id="CHEBI:57540"/>
    </cofactor>
</comment>
<reference evidence="20" key="2">
    <citation type="journal article" date="2021" name="PeerJ">
        <title>Extensive microbial diversity within the chicken gut microbiome revealed by metagenomics and culture.</title>
        <authorList>
            <person name="Gilroy R."/>
            <person name="Ravi A."/>
            <person name="Getino M."/>
            <person name="Pursley I."/>
            <person name="Horton D.L."/>
            <person name="Alikhan N.F."/>
            <person name="Baker D."/>
            <person name="Gharbi K."/>
            <person name="Hall N."/>
            <person name="Watson M."/>
            <person name="Adriaenssens E.M."/>
            <person name="Foster-Nyarko E."/>
            <person name="Jarju S."/>
            <person name="Secka A."/>
            <person name="Antonio M."/>
            <person name="Oren A."/>
            <person name="Chaudhuri R.R."/>
            <person name="La Ragione R."/>
            <person name="Hildebrand F."/>
            <person name="Pallen M.J."/>
        </authorList>
    </citation>
    <scope>NUCLEOTIDE SEQUENCE</scope>
    <source>
        <strain evidence="20">CHK189-12415</strain>
    </source>
</reference>
<evidence type="ECO:0000256" key="3">
    <source>
        <dbReference type="ARBA" id="ARBA00001941"/>
    </source>
</evidence>
<dbReference type="SUPFAM" id="SSF55205">
    <property type="entry name" value="EPT/RTPC-like"/>
    <property type="match status" value="1"/>
</dbReference>
<dbReference type="FunFam" id="3.40.50.1970:FF:000007">
    <property type="entry name" value="Pentafunctional AROM polypeptide"/>
    <property type="match status" value="1"/>
</dbReference>
<keyword evidence="11" id="KW-0862">Zinc</keyword>
<dbReference type="GO" id="GO:0008652">
    <property type="term" value="P:amino acid biosynthetic process"/>
    <property type="evidence" value="ECO:0007669"/>
    <property type="project" value="UniProtKB-KW"/>
</dbReference>
<evidence type="ECO:0000256" key="1">
    <source>
        <dbReference type="ARBA" id="ARBA00001393"/>
    </source>
</evidence>
<comment type="catalytic activity">
    <reaction evidence="1">
        <text>7-phospho-2-dehydro-3-deoxy-D-arabino-heptonate = 3-dehydroquinate + phosphate</text>
        <dbReference type="Rhea" id="RHEA:21968"/>
        <dbReference type="ChEBI" id="CHEBI:32364"/>
        <dbReference type="ChEBI" id="CHEBI:43474"/>
        <dbReference type="ChEBI" id="CHEBI:58394"/>
        <dbReference type="EC" id="4.2.3.4"/>
    </reaction>
</comment>
<dbReference type="Pfam" id="PF24621">
    <property type="entry name" value="DHQS_C"/>
    <property type="match status" value="1"/>
</dbReference>
<organism evidence="20 21">
    <name type="scientific">Candidatus Faecivivens stercoravium</name>
    <dbReference type="NCBI Taxonomy" id="2840803"/>
    <lineage>
        <taxon>Bacteria</taxon>
        <taxon>Bacillati</taxon>
        <taxon>Bacillota</taxon>
        <taxon>Clostridia</taxon>
        <taxon>Eubacteriales</taxon>
        <taxon>Oscillospiraceae</taxon>
        <taxon>Oscillospiraceae incertae sedis</taxon>
        <taxon>Candidatus Faecivivens</taxon>
    </lineage>
</organism>
<feature type="domain" description="3-dehydroquinate synthase C-terminal" evidence="19">
    <location>
        <begin position="186"/>
        <end position="326"/>
    </location>
</feature>
<dbReference type="Gene3D" id="1.20.1090.10">
    <property type="entry name" value="Dehydroquinate synthase-like - alpha domain"/>
    <property type="match status" value="1"/>
</dbReference>
<feature type="domain" description="Enolpyruvate transferase" evidence="17">
    <location>
        <begin position="385"/>
        <end position="604"/>
    </location>
</feature>
<keyword evidence="9" id="KW-0479">Metal-binding</keyword>
<dbReference type="CDD" id="cd08195">
    <property type="entry name" value="DHQS"/>
    <property type="match status" value="1"/>
</dbReference>
<comment type="pathway">
    <text evidence="5">Metabolic intermediate biosynthesis; chorismate biosynthesis; chorismate from D-erythrose 4-phosphate and phosphoenolpyruvate: step 2/7.</text>
</comment>
<dbReference type="PANTHER" id="PTHR43622:SF7">
    <property type="entry name" value="3-DEHYDROQUINATE SYNTHASE, CHLOROPLASTIC"/>
    <property type="match status" value="1"/>
</dbReference>
<dbReference type="AlphaFoldDB" id="A0A9D1J5I6"/>
<evidence type="ECO:0000256" key="14">
    <source>
        <dbReference type="ARBA" id="ARBA00023239"/>
    </source>
</evidence>
<dbReference type="InterPro" id="IPR056179">
    <property type="entry name" value="DHQS_C"/>
</dbReference>
<dbReference type="GO" id="GO:0005737">
    <property type="term" value="C:cytoplasm"/>
    <property type="evidence" value="ECO:0007669"/>
    <property type="project" value="InterPro"/>
</dbReference>
<dbReference type="HAMAP" id="MF_00110">
    <property type="entry name" value="DHQ_synthase"/>
    <property type="match status" value="1"/>
</dbReference>
<dbReference type="Pfam" id="PF01761">
    <property type="entry name" value="DHQ_synthase"/>
    <property type="match status" value="1"/>
</dbReference>
<dbReference type="InterPro" id="IPR016037">
    <property type="entry name" value="DHQ_synth_AroB"/>
</dbReference>
<keyword evidence="14 20" id="KW-0456">Lyase</keyword>
<evidence type="ECO:0000256" key="2">
    <source>
        <dbReference type="ARBA" id="ARBA00001911"/>
    </source>
</evidence>
<keyword evidence="12" id="KW-0520">NAD</keyword>
<evidence type="ECO:0000256" key="13">
    <source>
        <dbReference type="ARBA" id="ARBA00023141"/>
    </source>
</evidence>
<evidence type="ECO:0000313" key="21">
    <source>
        <dbReference type="Proteomes" id="UP000824241"/>
    </source>
</evidence>
<keyword evidence="10" id="KW-0547">Nucleotide-binding</keyword>
<evidence type="ECO:0000313" key="20">
    <source>
        <dbReference type="EMBL" id="HIR61600.1"/>
    </source>
</evidence>
<feature type="non-terminal residue" evidence="20">
    <location>
        <position position="609"/>
    </location>
</feature>
<evidence type="ECO:0000256" key="7">
    <source>
        <dbReference type="ARBA" id="ARBA00022605"/>
    </source>
</evidence>
<dbReference type="GO" id="GO:0046872">
    <property type="term" value="F:metal ion binding"/>
    <property type="evidence" value="ECO:0007669"/>
    <property type="project" value="UniProtKB-KW"/>
</dbReference>
<dbReference type="GO" id="GO:0000166">
    <property type="term" value="F:nucleotide binding"/>
    <property type="evidence" value="ECO:0007669"/>
    <property type="project" value="UniProtKB-KW"/>
</dbReference>
<protein>
    <recommendedName>
        <fullName evidence="6 16">3-dehydroquinate synthase</fullName>
        <ecNumber evidence="6 16">4.2.3.4</ecNumber>
    </recommendedName>
</protein>
<dbReference type="InterPro" id="IPR001986">
    <property type="entry name" value="Enolpyruvate_Tfrase_dom"/>
</dbReference>
<dbReference type="Gene3D" id="3.40.50.1970">
    <property type="match status" value="1"/>
</dbReference>
<dbReference type="InterPro" id="IPR030960">
    <property type="entry name" value="DHQS/DOIS_N"/>
</dbReference>
<dbReference type="InterPro" id="IPR036968">
    <property type="entry name" value="Enolpyruvate_Tfrase_sf"/>
</dbReference>
<dbReference type="GO" id="GO:0003856">
    <property type="term" value="F:3-dehydroquinate synthase activity"/>
    <property type="evidence" value="ECO:0007669"/>
    <property type="project" value="UniProtKB-UniRule"/>
</dbReference>
<dbReference type="EC" id="4.2.3.4" evidence="6 16"/>
<proteinExistence type="inferred from homology"/>
<evidence type="ECO:0000256" key="6">
    <source>
        <dbReference type="ARBA" id="ARBA00013031"/>
    </source>
</evidence>
<gene>
    <name evidence="20" type="primary">aroB</name>
    <name evidence="20" type="ORF">IAB37_08515</name>
</gene>
<evidence type="ECO:0000256" key="5">
    <source>
        <dbReference type="ARBA" id="ARBA00004661"/>
    </source>
</evidence>
<evidence type="ECO:0000256" key="9">
    <source>
        <dbReference type="ARBA" id="ARBA00022723"/>
    </source>
</evidence>
<comment type="caution">
    <text evidence="20">The sequence shown here is derived from an EMBL/GenBank/DDBJ whole genome shotgun (WGS) entry which is preliminary data.</text>
</comment>
<evidence type="ECO:0000256" key="15">
    <source>
        <dbReference type="ARBA" id="ARBA00023285"/>
    </source>
</evidence>
<evidence type="ECO:0000256" key="11">
    <source>
        <dbReference type="ARBA" id="ARBA00022833"/>
    </source>
</evidence>
<comment type="cofactor">
    <cofactor evidence="3">
        <name>Co(2+)</name>
        <dbReference type="ChEBI" id="CHEBI:48828"/>
    </cofactor>
</comment>
<keyword evidence="7" id="KW-0028">Amino-acid biosynthesis</keyword>
<dbReference type="Pfam" id="PF00275">
    <property type="entry name" value="EPSP_synthase"/>
    <property type="match status" value="1"/>
</dbReference>
<evidence type="ECO:0000259" key="18">
    <source>
        <dbReference type="Pfam" id="PF01761"/>
    </source>
</evidence>
<evidence type="ECO:0000256" key="4">
    <source>
        <dbReference type="ARBA" id="ARBA00001947"/>
    </source>
</evidence>
<dbReference type="SUPFAM" id="SSF56796">
    <property type="entry name" value="Dehydroquinate synthase-like"/>
    <property type="match status" value="1"/>
</dbReference>
<feature type="domain" description="3-dehydroquinate synthase N-terminal" evidence="18">
    <location>
        <begin position="70"/>
        <end position="183"/>
    </location>
</feature>
<dbReference type="GO" id="GO:0009073">
    <property type="term" value="P:aromatic amino acid family biosynthetic process"/>
    <property type="evidence" value="ECO:0007669"/>
    <property type="project" value="UniProtKB-KW"/>
</dbReference>
<keyword evidence="8" id="KW-0808">Transferase</keyword>
<dbReference type="GO" id="GO:0009423">
    <property type="term" value="P:chorismate biosynthetic process"/>
    <property type="evidence" value="ECO:0007669"/>
    <property type="project" value="UniProtKB-UniRule"/>
</dbReference>
<dbReference type="InterPro" id="IPR013792">
    <property type="entry name" value="RNA3'P_cycl/enolpyr_Trfase_a/b"/>
</dbReference>